<comment type="caution">
    <text evidence="2">The sequence shown here is derived from an EMBL/GenBank/DDBJ whole genome shotgun (WGS) entry which is preliminary data.</text>
</comment>
<name>A0A023BZE4_9FLAO</name>
<dbReference type="SUPFAM" id="SSF102114">
    <property type="entry name" value="Radical SAM enzymes"/>
    <property type="match status" value="1"/>
</dbReference>
<accession>A0A023BZE4</accession>
<keyword evidence="3" id="KW-1185">Reference proteome</keyword>
<dbReference type="RefSeq" id="WP_034240044.1">
    <property type="nucleotide sequence ID" value="NZ_AQRA01000002.1"/>
</dbReference>
<dbReference type="InterPro" id="IPR013785">
    <property type="entry name" value="Aldolase_TIM"/>
</dbReference>
<sequence>MNKKSFKLFANCIIVKGASLATICDLHRGKVYSIPLPLAEFLEKTENDDTLEDIKKFSQEDQETVQEYLEYLEKNELGFWTDEPDRFPDLNLQWKSPEHINNAIIEIEQLDNDDLQKITTALTNLLCKFVEIRFYKTIDLDKLAFFAEHCAKSVIRSITVFLPFTSKLDIKEIEILSIKYPRIVLFIVHSVKEKNTTIKTNNPKIQMISRVIDGQSHCGIIDPKLFSIKIPVFTESLKFNSCLNKKLSIDSNGNIKNCPSMSNVFGNIKTDDIETVAESLNFQKNWNIHKDLIDTCKDCEYRRVCTDCRAYVDNPEDLYSKPLKCGYDPYINKWEDWSRNPLKQKAIKYYSFQEFLKN</sequence>
<dbReference type="NCBIfam" id="TIGR04085">
    <property type="entry name" value="rSAM_more_4Fe4S"/>
    <property type="match status" value="1"/>
</dbReference>
<dbReference type="Gene3D" id="3.20.20.70">
    <property type="entry name" value="Aldolase class I"/>
    <property type="match status" value="1"/>
</dbReference>
<dbReference type="InterPro" id="IPR023885">
    <property type="entry name" value="4Fe4S-binding_SPASM_dom"/>
</dbReference>
<feature type="domain" description="4Fe4S-binding SPASM" evidence="1">
    <location>
        <begin position="243"/>
        <end position="300"/>
    </location>
</feature>
<protein>
    <recommendedName>
        <fullName evidence="1">4Fe4S-binding SPASM domain-containing protein</fullName>
    </recommendedName>
</protein>
<dbReference type="EMBL" id="AQRA01000002">
    <property type="protein sequence ID" value="EZH75008.1"/>
    <property type="molecule type" value="Genomic_DNA"/>
</dbReference>
<dbReference type="OrthoDB" id="1073749at2"/>
<reference evidence="2 3" key="1">
    <citation type="submission" date="2014-04" db="EMBL/GenBank/DDBJ databases">
        <title>Aquimarina sp. 22II-S11-z7 Genome Sequencing.</title>
        <authorList>
            <person name="Lai Q."/>
        </authorList>
    </citation>
    <scope>NUCLEOTIDE SEQUENCE [LARGE SCALE GENOMIC DNA]</scope>
    <source>
        <strain evidence="2 3">22II-S11-z7</strain>
    </source>
</reference>
<dbReference type="Pfam" id="PF13186">
    <property type="entry name" value="SPASM"/>
    <property type="match status" value="1"/>
</dbReference>
<organism evidence="2 3">
    <name type="scientific">Aquimarina atlantica</name>
    <dbReference type="NCBI Taxonomy" id="1317122"/>
    <lineage>
        <taxon>Bacteria</taxon>
        <taxon>Pseudomonadati</taxon>
        <taxon>Bacteroidota</taxon>
        <taxon>Flavobacteriia</taxon>
        <taxon>Flavobacteriales</taxon>
        <taxon>Flavobacteriaceae</taxon>
        <taxon>Aquimarina</taxon>
    </lineage>
</organism>
<dbReference type="InterPro" id="IPR058240">
    <property type="entry name" value="rSAM_sf"/>
</dbReference>
<dbReference type="STRING" id="1317122.ATO12_09770"/>
<evidence type="ECO:0000313" key="2">
    <source>
        <dbReference type="EMBL" id="EZH75008.1"/>
    </source>
</evidence>
<gene>
    <name evidence="2" type="ORF">ATO12_09770</name>
</gene>
<dbReference type="AlphaFoldDB" id="A0A023BZE4"/>
<dbReference type="InterPro" id="IPR026497">
    <property type="entry name" value="GRASP-with-SPASM"/>
</dbReference>
<evidence type="ECO:0000259" key="1">
    <source>
        <dbReference type="Pfam" id="PF13186"/>
    </source>
</evidence>
<proteinExistence type="predicted"/>
<dbReference type="Proteomes" id="UP000023541">
    <property type="component" value="Unassembled WGS sequence"/>
</dbReference>
<evidence type="ECO:0000313" key="3">
    <source>
        <dbReference type="Proteomes" id="UP000023541"/>
    </source>
</evidence>
<dbReference type="eggNOG" id="COG0641">
    <property type="taxonomic scope" value="Bacteria"/>
</dbReference>
<dbReference type="NCBIfam" id="TIGR04193">
    <property type="entry name" value="SPASM_w_grasp"/>
    <property type="match status" value="1"/>
</dbReference>